<accession>D0GP28</accession>
<reference evidence="2 3" key="1">
    <citation type="submission" date="2009-10" db="EMBL/GenBank/DDBJ databases">
        <authorList>
            <person name="Harkins D.M."/>
            <person name="Madupu R."/>
            <person name="Durkin A.S."/>
            <person name="Torralba M."/>
            <person name="Methe B."/>
            <person name="Sutton G.G."/>
            <person name="Strausberg R.L."/>
            <person name="Nelson K.E."/>
        </authorList>
    </citation>
    <scope>NUCLEOTIDE SEQUENCE [LARGE SCALE GENOMIC DNA]</scope>
    <source>
        <strain evidence="2 3">F0264</strain>
    </source>
</reference>
<dbReference type="Proteomes" id="UP000004226">
    <property type="component" value="Unassembled WGS sequence"/>
</dbReference>
<sequence length="38" mass="3796">MKKTIIAILLGLTLMSCSAGVGVNVGKHGVNGHAGISF</sequence>
<feature type="chain" id="PRO_5003008618" description="Lipoprotein" evidence="1">
    <location>
        <begin position="20"/>
        <end position="38"/>
    </location>
</feature>
<comment type="caution">
    <text evidence="2">The sequence shown here is derived from an EMBL/GenBank/DDBJ whole genome shotgun (WGS) entry which is preliminary data.</text>
</comment>
<evidence type="ECO:0000256" key="1">
    <source>
        <dbReference type="SAM" id="SignalP"/>
    </source>
</evidence>
<evidence type="ECO:0000313" key="2">
    <source>
        <dbReference type="EMBL" id="EEY34162.1"/>
    </source>
</evidence>
<dbReference type="EMBL" id="ADAD01000181">
    <property type="protein sequence ID" value="EEY34162.1"/>
    <property type="molecule type" value="Genomic_DNA"/>
</dbReference>
<evidence type="ECO:0008006" key="4">
    <source>
        <dbReference type="Google" id="ProtNLM"/>
    </source>
</evidence>
<dbReference type="PROSITE" id="PS51257">
    <property type="entry name" value="PROKAR_LIPOPROTEIN"/>
    <property type="match status" value="1"/>
</dbReference>
<organism evidence="2 3">
    <name type="scientific">Pseudoleptotrichia goodfellowii F0264</name>
    <dbReference type="NCBI Taxonomy" id="596323"/>
    <lineage>
        <taxon>Bacteria</taxon>
        <taxon>Fusobacteriati</taxon>
        <taxon>Fusobacteriota</taxon>
        <taxon>Fusobacteriia</taxon>
        <taxon>Fusobacteriales</taxon>
        <taxon>Leptotrichiaceae</taxon>
        <taxon>Pseudoleptotrichia</taxon>
    </lineage>
</organism>
<evidence type="ECO:0000313" key="3">
    <source>
        <dbReference type="Proteomes" id="UP000004226"/>
    </source>
</evidence>
<protein>
    <recommendedName>
        <fullName evidence="4">Lipoprotein</fullName>
    </recommendedName>
</protein>
<proteinExistence type="predicted"/>
<gene>
    <name evidence="2" type="ORF">HMPREF0554_2012</name>
</gene>
<feature type="signal peptide" evidence="1">
    <location>
        <begin position="1"/>
        <end position="19"/>
    </location>
</feature>
<keyword evidence="1" id="KW-0732">Signal</keyword>
<keyword evidence="3" id="KW-1185">Reference proteome</keyword>
<name>D0GP28_9FUSO</name>
<dbReference type="AlphaFoldDB" id="D0GP28"/>